<feature type="transmembrane region" description="Helical" evidence="1">
    <location>
        <begin position="12"/>
        <end position="31"/>
    </location>
</feature>
<keyword evidence="1" id="KW-1133">Transmembrane helix</keyword>
<name>A0A2I7N4D4_9NEIS</name>
<feature type="transmembrane region" description="Helical" evidence="1">
    <location>
        <begin position="77"/>
        <end position="98"/>
    </location>
</feature>
<evidence type="ECO:0000313" key="3">
    <source>
        <dbReference type="Proteomes" id="UP000236655"/>
    </source>
</evidence>
<reference evidence="3" key="1">
    <citation type="submission" date="2017-11" db="EMBL/GenBank/DDBJ databases">
        <authorList>
            <person name="Chan K.G."/>
            <person name="Lee L.S."/>
        </authorList>
    </citation>
    <scope>NUCLEOTIDE SEQUENCE [LARGE SCALE GENOMIC DNA]</scope>
    <source>
        <strain evidence="3">DSM 100970</strain>
    </source>
</reference>
<accession>A0A2I7N4D4</accession>
<keyword evidence="3" id="KW-1185">Reference proteome</keyword>
<sequence length="154" mass="18068">MNLINQEKRLLLAVSYAFVMGFATVGILLISVFNTSIFIDLTFKFLLISAIPVVVIYRIDSFYHESDGNESYVQSHLAWIAYHYILYCVGFLIDYLIINPILNNYGFEHDYFILIIYIWAIIKFIRGFNSAIDHKEAPKHYELLNKVRSFLRKI</sequence>
<dbReference type="AlphaFoldDB" id="A0A2I7N4D4"/>
<dbReference type="EMBL" id="CP024847">
    <property type="protein sequence ID" value="AUR51329.1"/>
    <property type="molecule type" value="Genomic_DNA"/>
</dbReference>
<dbReference type="RefSeq" id="WP_102950629.1">
    <property type="nucleotide sequence ID" value="NZ_CP024847.1"/>
</dbReference>
<evidence type="ECO:0000313" key="2">
    <source>
        <dbReference type="EMBL" id="AUR51329.1"/>
    </source>
</evidence>
<gene>
    <name evidence="2" type="ORF">CUN60_03115</name>
</gene>
<keyword evidence="1" id="KW-0812">Transmembrane</keyword>
<feature type="transmembrane region" description="Helical" evidence="1">
    <location>
        <begin position="110"/>
        <end position="129"/>
    </location>
</feature>
<organism evidence="2 3">
    <name type="scientific">Aquella oligotrophica</name>
    <dbReference type="NCBI Taxonomy" id="2067065"/>
    <lineage>
        <taxon>Bacteria</taxon>
        <taxon>Pseudomonadati</taxon>
        <taxon>Pseudomonadota</taxon>
        <taxon>Betaproteobacteria</taxon>
        <taxon>Neisseriales</taxon>
        <taxon>Neisseriaceae</taxon>
        <taxon>Aquella</taxon>
    </lineage>
</organism>
<dbReference type="KEGG" id="nba:CUN60_03115"/>
<protein>
    <submittedName>
        <fullName evidence="2">Uncharacterized protein</fullName>
    </submittedName>
</protein>
<evidence type="ECO:0000256" key="1">
    <source>
        <dbReference type="SAM" id="Phobius"/>
    </source>
</evidence>
<dbReference type="Proteomes" id="UP000236655">
    <property type="component" value="Chromosome"/>
</dbReference>
<feature type="transmembrane region" description="Helical" evidence="1">
    <location>
        <begin position="37"/>
        <end position="57"/>
    </location>
</feature>
<keyword evidence="1" id="KW-0472">Membrane</keyword>
<proteinExistence type="predicted"/>